<dbReference type="eggNOG" id="KOG0868">
    <property type="taxonomic scope" value="Eukaryota"/>
</dbReference>
<dbReference type="PANTHER" id="PTHR42673:SF4">
    <property type="entry name" value="MALEYLACETOACETATE ISOMERASE"/>
    <property type="match status" value="1"/>
</dbReference>
<proteinExistence type="inferred from homology"/>
<dbReference type="OMA" id="VYNAHRF"/>
<dbReference type="Proteomes" id="UP000008983">
    <property type="component" value="Unassembled WGS sequence"/>
</dbReference>
<protein>
    <submittedName>
        <fullName evidence="4">Maleylacetoacetate isomerase, putative</fullName>
        <ecNumber evidence="4">5.2.1.2</ecNumber>
    </submittedName>
</protein>
<dbReference type="InterPro" id="IPR040079">
    <property type="entry name" value="Glutathione_S-Trfase"/>
</dbReference>
<dbReference type="GO" id="GO:0005737">
    <property type="term" value="C:cytoplasm"/>
    <property type="evidence" value="ECO:0007669"/>
    <property type="project" value="InterPro"/>
</dbReference>
<dbReference type="PROSITE" id="PS50404">
    <property type="entry name" value="GST_NTER"/>
    <property type="match status" value="1"/>
</dbReference>
<dbReference type="GO" id="GO:0004364">
    <property type="term" value="F:glutathione transferase activity"/>
    <property type="evidence" value="ECO:0007669"/>
    <property type="project" value="TreeGrafter"/>
</dbReference>
<dbReference type="InterPro" id="IPR004045">
    <property type="entry name" value="Glutathione_S-Trfase_N"/>
</dbReference>
<evidence type="ECO:0000256" key="1">
    <source>
        <dbReference type="ARBA" id="ARBA00010007"/>
    </source>
</evidence>
<dbReference type="InterPro" id="IPR034333">
    <property type="entry name" value="GST_Zeta_N"/>
</dbReference>
<dbReference type="STRING" id="857967.G0R6C7"/>
<dbReference type="CDD" id="cd03042">
    <property type="entry name" value="GST_N_Zeta"/>
    <property type="match status" value="1"/>
</dbReference>
<dbReference type="CDD" id="cd03191">
    <property type="entry name" value="GST_C_Zeta"/>
    <property type="match status" value="1"/>
</dbReference>
<dbReference type="InterPro" id="IPR036282">
    <property type="entry name" value="Glutathione-S-Trfase_C_sf"/>
</dbReference>
<organism evidence="4 5">
    <name type="scientific">Ichthyophthirius multifiliis</name>
    <name type="common">White spot disease agent</name>
    <name type="synonym">Ich</name>
    <dbReference type="NCBI Taxonomy" id="5932"/>
    <lineage>
        <taxon>Eukaryota</taxon>
        <taxon>Sar</taxon>
        <taxon>Alveolata</taxon>
        <taxon>Ciliophora</taxon>
        <taxon>Intramacronucleata</taxon>
        <taxon>Oligohymenophorea</taxon>
        <taxon>Hymenostomatida</taxon>
        <taxon>Ophryoglenina</taxon>
        <taxon>Ichthyophthirius</taxon>
    </lineage>
</organism>
<dbReference type="InParanoid" id="G0R6C7"/>
<dbReference type="PANTHER" id="PTHR42673">
    <property type="entry name" value="MALEYLACETOACETATE ISOMERASE"/>
    <property type="match status" value="1"/>
</dbReference>
<name>G0R6C7_ICHMU</name>
<dbReference type="GeneID" id="14903026"/>
<dbReference type="InterPro" id="IPR005955">
    <property type="entry name" value="GST_Zeta"/>
</dbReference>
<dbReference type="InterPro" id="IPR004046">
    <property type="entry name" value="GST_C"/>
</dbReference>
<dbReference type="SFLD" id="SFLDS00019">
    <property type="entry name" value="Glutathione_Transferase_(cytos"/>
    <property type="match status" value="1"/>
</dbReference>
<keyword evidence="4" id="KW-0413">Isomerase</keyword>
<dbReference type="InterPro" id="IPR036249">
    <property type="entry name" value="Thioredoxin-like_sf"/>
</dbReference>
<dbReference type="Pfam" id="PF02798">
    <property type="entry name" value="GST_N"/>
    <property type="match status" value="1"/>
</dbReference>
<dbReference type="SUPFAM" id="SSF52833">
    <property type="entry name" value="Thioredoxin-like"/>
    <property type="match status" value="1"/>
</dbReference>
<evidence type="ECO:0000313" key="4">
    <source>
        <dbReference type="EMBL" id="EGR26969.1"/>
    </source>
</evidence>
<dbReference type="FunFam" id="1.20.1050.10:FF:000010">
    <property type="entry name" value="Maleylacetoacetate isomerase isoform 1"/>
    <property type="match status" value="1"/>
</dbReference>
<keyword evidence="5" id="KW-1185">Reference proteome</keyword>
<dbReference type="PROSITE" id="PS50405">
    <property type="entry name" value="GST_CTER"/>
    <property type="match status" value="1"/>
</dbReference>
<dbReference type="Pfam" id="PF14497">
    <property type="entry name" value="GST_C_3"/>
    <property type="match status" value="1"/>
</dbReference>
<sequence length="216" mass="25443">MQNQNIVLYSYFRSSTSWRVRIALNLKKIQYEIKPINLLQSEQKSEYFTKINPNQAVPALEYKGQIIIESSAILDFLEEEFPDSYNLLPKDNLQRANIRGFCQIINSSIHPLQNLRVIQYVECQYKQDKIEWLKHWVNKGFQVLEQILKENKGLYCFGDQISLADIYFIPQVQGVVDRFQFDLSPFPNIKEVYENLKNIQEFIDASPAKQIDNLNK</sequence>
<dbReference type="Gene3D" id="3.40.30.10">
    <property type="entry name" value="Glutaredoxin"/>
    <property type="match status" value="1"/>
</dbReference>
<dbReference type="SFLD" id="SFLDG00358">
    <property type="entry name" value="Main_(cytGST)"/>
    <property type="match status" value="1"/>
</dbReference>
<feature type="domain" description="GST N-terminal" evidence="2">
    <location>
        <begin position="4"/>
        <end position="85"/>
    </location>
</feature>
<evidence type="ECO:0000259" key="2">
    <source>
        <dbReference type="PROSITE" id="PS50404"/>
    </source>
</evidence>
<evidence type="ECO:0000313" key="5">
    <source>
        <dbReference type="Proteomes" id="UP000008983"/>
    </source>
</evidence>
<dbReference type="GO" id="GO:0016034">
    <property type="term" value="F:maleylacetoacetate isomerase activity"/>
    <property type="evidence" value="ECO:0007669"/>
    <property type="project" value="UniProtKB-EC"/>
</dbReference>
<dbReference type="GO" id="GO:0006749">
    <property type="term" value="P:glutathione metabolic process"/>
    <property type="evidence" value="ECO:0007669"/>
    <property type="project" value="TreeGrafter"/>
</dbReference>
<dbReference type="InterPro" id="IPR034330">
    <property type="entry name" value="GST_Zeta_C"/>
</dbReference>
<dbReference type="EC" id="5.2.1.2" evidence="4"/>
<dbReference type="EMBL" id="GL984395">
    <property type="protein sequence ID" value="EGR26969.1"/>
    <property type="molecule type" value="Genomic_DNA"/>
</dbReference>
<dbReference type="NCBIfam" id="TIGR01262">
    <property type="entry name" value="maiA"/>
    <property type="match status" value="1"/>
</dbReference>
<dbReference type="InterPro" id="IPR010987">
    <property type="entry name" value="Glutathione-S-Trfase_C-like"/>
</dbReference>
<dbReference type="Gene3D" id="1.20.1050.10">
    <property type="match status" value="1"/>
</dbReference>
<dbReference type="OrthoDB" id="202840at2759"/>
<dbReference type="SUPFAM" id="SSF47616">
    <property type="entry name" value="GST C-terminal domain-like"/>
    <property type="match status" value="1"/>
</dbReference>
<dbReference type="GO" id="GO:0006559">
    <property type="term" value="P:L-phenylalanine catabolic process"/>
    <property type="evidence" value="ECO:0007669"/>
    <property type="project" value="TreeGrafter"/>
</dbReference>
<dbReference type="RefSeq" id="XP_004023853.1">
    <property type="nucleotide sequence ID" value="XM_004023804.1"/>
</dbReference>
<accession>G0R6C7</accession>
<gene>
    <name evidence="4" type="ORF">IMG5_203680</name>
</gene>
<evidence type="ECO:0000259" key="3">
    <source>
        <dbReference type="PROSITE" id="PS50405"/>
    </source>
</evidence>
<reference evidence="4 5" key="1">
    <citation type="submission" date="2011-07" db="EMBL/GenBank/DDBJ databases">
        <authorList>
            <person name="Coyne R."/>
            <person name="Brami D."/>
            <person name="Johnson J."/>
            <person name="Hostetler J."/>
            <person name="Hannick L."/>
            <person name="Clark T."/>
            <person name="Cassidy-Hanley D."/>
            <person name="Inman J."/>
        </authorList>
    </citation>
    <scope>NUCLEOTIDE SEQUENCE [LARGE SCALE GENOMIC DNA]</scope>
    <source>
        <strain evidence="4 5">G5</strain>
    </source>
</reference>
<dbReference type="AlphaFoldDB" id="G0R6C7"/>
<feature type="domain" description="GST C-terminal" evidence="3">
    <location>
        <begin position="91"/>
        <end position="216"/>
    </location>
</feature>
<comment type="similarity">
    <text evidence="1">Belongs to the GST superfamily. Zeta family.</text>
</comment>